<dbReference type="RefSeq" id="WP_181799958.1">
    <property type="nucleotide sequence ID" value="NZ_QNRO01000007.1"/>
</dbReference>
<reference evidence="1 2" key="1">
    <citation type="submission" date="2018-06" db="EMBL/GenBank/DDBJ databases">
        <title>Freshwater and sediment microbial communities from various areas in North America, analyzing microbe dynamics in response to fracking.</title>
        <authorList>
            <person name="Lamendella R."/>
        </authorList>
    </citation>
    <scope>NUCLEOTIDE SEQUENCE [LARGE SCALE GENOMIC DNA]</scope>
    <source>
        <strain evidence="1 2">114J</strain>
    </source>
</reference>
<dbReference type="AlphaFoldDB" id="A0A366GSS4"/>
<comment type="caution">
    <text evidence="1">The sequence shown here is derived from an EMBL/GenBank/DDBJ whole genome shotgun (WGS) entry which is preliminary data.</text>
</comment>
<accession>A0A366GSS4</accession>
<sequence length="136" mass="15348">MGAVDDYYAALERLKKNKPVNVPKGTAINKDTVAMEAGKKRGSIRKRPGFEQLIDDIEKASEAIAKRTPKEIAGKQVAKKDAEIGALRRENEILKTRYMSLLYQNYEMANLIQKHNIQVPKFGSARSISILEEKMQ</sequence>
<evidence type="ECO:0000313" key="2">
    <source>
        <dbReference type="Proteomes" id="UP000252995"/>
    </source>
</evidence>
<dbReference type="EMBL" id="QNRO01000007">
    <property type="protein sequence ID" value="RBP30726.1"/>
    <property type="molecule type" value="Genomic_DNA"/>
</dbReference>
<evidence type="ECO:0000313" key="1">
    <source>
        <dbReference type="EMBL" id="RBP30726.1"/>
    </source>
</evidence>
<proteinExistence type="predicted"/>
<dbReference type="Proteomes" id="UP000252995">
    <property type="component" value="Unassembled WGS sequence"/>
</dbReference>
<gene>
    <name evidence="1" type="ORF">DET50_107141</name>
</gene>
<name>A0A366GSS4_9GAMM</name>
<organism evidence="1 2">
    <name type="scientific">Marinobacter pelagius</name>
    <dbReference type="NCBI Taxonomy" id="379482"/>
    <lineage>
        <taxon>Bacteria</taxon>
        <taxon>Pseudomonadati</taxon>
        <taxon>Pseudomonadota</taxon>
        <taxon>Gammaproteobacteria</taxon>
        <taxon>Pseudomonadales</taxon>
        <taxon>Marinobacteraceae</taxon>
        <taxon>Marinobacter</taxon>
    </lineage>
</organism>
<protein>
    <submittedName>
        <fullName evidence="1">Uncharacterized protein</fullName>
    </submittedName>
</protein>